<keyword evidence="7" id="KW-1185">Reference proteome</keyword>
<keyword evidence="8" id="KW-0436">Ligase</keyword>
<protein>
    <submittedName>
        <fullName evidence="8">2-amino-3-ketobutyrate coenzyme A ligase, mitochondrial</fullName>
    </submittedName>
</protein>
<keyword evidence="4" id="KW-0663">Pyridoxal phosphate</keyword>
<name>A0ABM1IJ42_POLDO</name>
<feature type="domain" description="Aminotransferase class I/classII large" evidence="6">
    <location>
        <begin position="63"/>
        <end position="405"/>
    </location>
</feature>
<dbReference type="HAMAP" id="MF_00985">
    <property type="entry name" value="2am3keto_CoA_ligase"/>
    <property type="match status" value="1"/>
</dbReference>
<evidence type="ECO:0000259" key="6">
    <source>
        <dbReference type="Pfam" id="PF00155"/>
    </source>
</evidence>
<dbReference type="Proteomes" id="UP000694924">
    <property type="component" value="Unplaced"/>
</dbReference>
<evidence type="ECO:0000256" key="5">
    <source>
        <dbReference type="ARBA" id="ARBA00023315"/>
    </source>
</evidence>
<dbReference type="RefSeq" id="XP_015180229.1">
    <property type="nucleotide sequence ID" value="XM_015324743.1"/>
</dbReference>
<dbReference type="Pfam" id="PF00155">
    <property type="entry name" value="Aminotran_1_2"/>
    <property type="match status" value="1"/>
</dbReference>
<proteinExistence type="inferred from homology"/>
<sequence length="415" mass="45969">MYRIFDRTIKSHCIKRIQFINTNSIATFIKPTLDEIKSAGTWKNERIITSPQRTKIVLANGQEVLNFCANNYLGLADNKEIINAAKVALDKYGAGLSSVRFICGTQDLHIELEKKIATFHEREAAILYASCFDANAGLFEALLTPEDAVFSDELNHASIIDGIRLCKAKKYRYKHRDMNDLERQLKESSTSRLRIIATDGVFSMDGTIAPLPDIIELAKKYNAFTFVDDCHATGFFGKTGRGTEEYFNHLGSIDIINSTLGKALGGAAGGYTVSKQELIDLLRQRSRPYLFSNSLPPPVVATANKVMDLITFDTTFLKNVVSNTEHFRKSMTAAGFTINGNNHPICPVMLGDAKLASTFADEMIGLGIYVIGFSYPVVPKDKARIRVQISAAHTKEDIDKAINAFIHIGQKLSVI</sequence>
<evidence type="ECO:0000313" key="8">
    <source>
        <dbReference type="RefSeq" id="XP_015180229.1"/>
    </source>
</evidence>
<dbReference type="NCBIfam" id="NF005394">
    <property type="entry name" value="PRK06939.1"/>
    <property type="match status" value="1"/>
</dbReference>
<keyword evidence="3" id="KW-0808">Transferase</keyword>
<dbReference type="InterPro" id="IPR001917">
    <property type="entry name" value="Aminotrans_II_pyridoxalP_BS"/>
</dbReference>
<keyword evidence="5" id="KW-0012">Acyltransferase</keyword>
<dbReference type="GeneID" id="107068404"/>
<dbReference type="GO" id="GO:0016874">
    <property type="term" value="F:ligase activity"/>
    <property type="evidence" value="ECO:0007669"/>
    <property type="project" value="UniProtKB-KW"/>
</dbReference>
<dbReference type="PROSITE" id="PS00599">
    <property type="entry name" value="AA_TRANSFER_CLASS_2"/>
    <property type="match status" value="1"/>
</dbReference>
<evidence type="ECO:0000256" key="2">
    <source>
        <dbReference type="ARBA" id="ARBA00008392"/>
    </source>
</evidence>
<accession>A0ABM1IJ42</accession>
<evidence type="ECO:0000256" key="1">
    <source>
        <dbReference type="ARBA" id="ARBA00001933"/>
    </source>
</evidence>
<dbReference type="InterPro" id="IPR011282">
    <property type="entry name" value="2am3keto_CoA_ligase"/>
</dbReference>
<dbReference type="PANTHER" id="PTHR13693:SF102">
    <property type="entry name" value="2-AMINO-3-KETOBUTYRATE COENZYME A LIGASE, MITOCHONDRIAL"/>
    <property type="match status" value="1"/>
</dbReference>
<dbReference type="InterPro" id="IPR015422">
    <property type="entry name" value="PyrdxlP-dep_Trfase_small"/>
</dbReference>
<dbReference type="InterPro" id="IPR050087">
    <property type="entry name" value="AON_synthase_class-II"/>
</dbReference>
<dbReference type="CDD" id="cd06454">
    <property type="entry name" value="KBL_like"/>
    <property type="match status" value="1"/>
</dbReference>
<dbReference type="InterPro" id="IPR004839">
    <property type="entry name" value="Aminotransferase_I/II_large"/>
</dbReference>
<comment type="similarity">
    <text evidence="2">Belongs to the class-II pyridoxal-phosphate-dependent aminotransferase family.</text>
</comment>
<dbReference type="SUPFAM" id="SSF53383">
    <property type="entry name" value="PLP-dependent transferases"/>
    <property type="match status" value="1"/>
</dbReference>
<dbReference type="InterPro" id="IPR015421">
    <property type="entry name" value="PyrdxlP-dep_Trfase_major"/>
</dbReference>
<reference evidence="8" key="1">
    <citation type="submission" date="2025-08" db="UniProtKB">
        <authorList>
            <consortium name="RefSeq"/>
        </authorList>
    </citation>
    <scope>IDENTIFICATION</scope>
    <source>
        <tissue evidence="8">Whole body</tissue>
    </source>
</reference>
<organism evidence="7 8">
    <name type="scientific">Polistes dominula</name>
    <name type="common">European paper wasp</name>
    <name type="synonym">Vespa dominula</name>
    <dbReference type="NCBI Taxonomy" id="743375"/>
    <lineage>
        <taxon>Eukaryota</taxon>
        <taxon>Metazoa</taxon>
        <taxon>Ecdysozoa</taxon>
        <taxon>Arthropoda</taxon>
        <taxon>Hexapoda</taxon>
        <taxon>Insecta</taxon>
        <taxon>Pterygota</taxon>
        <taxon>Neoptera</taxon>
        <taxon>Endopterygota</taxon>
        <taxon>Hymenoptera</taxon>
        <taxon>Apocrita</taxon>
        <taxon>Aculeata</taxon>
        <taxon>Vespoidea</taxon>
        <taxon>Vespidae</taxon>
        <taxon>Polistinae</taxon>
        <taxon>Polistini</taxon>
        <taxon>Polistes</taxon>
    </lineage>
</organism>
<dbReference type="Gene3D" id="3.90.1150.10">
    <property type="entry name" value="Aspartate Aminotransferase, domain 1"/>
    <property type="match status" value="1"/>
</dbReference>
<evidence type="ECO:0000256" key="3">
    <source>
        <dbReference type="ARBA" id="ARBA00022679"/>
    </source>
</evidence>
<dbReference type="NCBIfam" id="TIGR01822">
    <property type="entry name" value="2am3keto_CoA"/>
    <property type="match status" value="1"/>
</dbReference>
<comment type="cofactor">
    <cofactor evidence="1">
        <name>pyridoxal 5'-phosphate</name>
        <dbReference type="ChEBI" id="CHEBI:597326"/>
    </cofactor>
</comment>
<evidence type="ECO:0000313" key="7">
    <source>
        <dbReference type="Proteomes" id="UP000694924"/>
    </source>
</evidence>
<dbReference type="PANTHER" id="PTHR13693">
    <property type="entry name" value="CLASS II AMINOTRANSFERASE/8-AMINO-7-OXONONANOATE SYNTHASE"/>
    <property type="match status" value="1"/>
</dbReference>
<dbReference type="InterPro" id="IPR015424">
    <property type="entry name" value="PyrdxlP-dep_Trfase"/>
</dbReference>
<evidence type="ECO:0000256" key="4">
    <source>
        <dbReference type="ARBA" id="ARBA00022898"/>
    </source>
</evidence>
<gene>
    <name evidence="8" type="primary">LOC107068404</name>
</gene>
<dbReference type="Gene3D" id="3.40.640.10">
    <property type="entry name" value="Type I PLP-dependent aspartate aminotransferase-like (Major domain)"/>
    <property type="match status" value="1"/>
</dbReference>